<dbReference type="EMBL" id="GBRH01279863">
    <property type="protein sequence ID" value="JAD18032.1"/>
    <property type="molecule type" value="Transcribed_RNA"/>
</dbReference>
<name>A0A0A8Y2P3_ARUDO</name>
<protein>
    <submittedName>
        <fullName evidence="1">Uncharacterized protein</fullName>
    </submittedName>
</protein>
<reference evidence="1" key="1">
    <citation type="submission" date="2014-09" db="EMBL/GenBank/DDBJ databases">
        <authorList>
            <person name="Magalhaes I.L.F."/>
            <person name="Oliveira U."/>
            <person name="Santos F.R."/>
            <person name="Vidigal T.H.D.A."/>
            <person name="Brescovit A.D."/>
            <person name="Santos A.J."/>
        </authorList>
    </citation>
    <scope>NUCLEOTIDE SEQUENCE</scope>
    <source>
        <tissue evidence="1">Shoot tissue taken approximately 20 cm above the soil surface</tissue>
    </source>
</reference>
<accession>A0A0A8Y2P3</accession>
<organism evidence="1">
    <name type="scientific">Arundo donax</name>
    <name type="common">Giant reed</name>
    <name type="synonym">Donax arundinaceus</name>
    <dbReference type="NCBI Taxonomy" id="35708"/>
    <lineage>
        <taxon>Eukaryota</taxon>
        <taxon>Viridiplantae</taxon>
        <taxon>Streptophyta</taxon>
        <taxon>Embryophyta</taxon>
        <taxon>Tracheophyta</taxon>
        <taxon>Spermatophyta</taxon>
        <taxon>Magnoliopsida</taxon>
        <taxon>Liliopsida</taxon>
        <taxon>Poales</taxon>
        <taxon>Poaceae</taxon>
        <taxon>PACMAD clade</taxon>
        <taxon>Arundinoideae</taxon>
        <taxon>Arundineae</taxon>
        <taxon>Arundo</taxon>
    </lineage>
</organism>
<sequence>MRVLFGKEMEVRVCQKNCSGDKMFQSWYRQVKMPSFCLLWNS</sequence>
<reference evidence="1" key="2">
    <citation type="journal article" date="2015" name="Data Brief">
        <title>Shoot transcriptome of the giant reed, Arundo donax.</title>
        <authorList>
            <person name="Barrero R.A."/>
            <person name="Guerrero F.D."/>
            <person name="Moolhuijzen P."/>
            <person name="Goolsby J.A."/>
            <person name="Tidwell J."/>
            <person name="Bellgard S.E."/>
            <person name="Bellgard M.I."/>
        </authorList>
    </citation>
    <scope>NUCLEOTIDE SEQUENCE</scope>
    <source>
        <tissue evidence="1">Shoot tissue taken approximately 20 cm above the soil surface</tissue>
    </source>
</reference>
<proteinExistence type="predicted"/>
<evidence type="ECO:0000313" key="1">
    <source>
        <dbReference type="EMBL" id="JAD18032.1"/>
    </source>
</evidence>
<dbReference type="AlphaFoldDB" id="A0A0A8Y2P3"/>